<protein>
    <submittedName>
        <fullName evidence="1">Uncharacterized protein</fullName>
    </submittedName>
</protein>
<evidence type="ECO:0000313" key="1">
    <source>
        <dbReference type="EMBL" id="RZT28846.1"/>
    </source>
</evidence>
<comment type="caution">
    <text evidence="1">The sequence shown here is derived from an EMBL/GenBank/DDBJ whole genome shotgun (WGS) entry which is preliminary data.</text>
</comment>
<accession>A0A4Q7R7V5</accession>
<gene>
    <name evidence="1" type="ORF">EV147_5158</name>
</gene>
<sequence>MTTQIFVLAELHFTRCERLLGVFEPWNGSSRLQRFVHRLFHRFDVAYLKRRAFEWILVCAVTKDFKQEGVLATLGKMESTMLVQAW</sequence>
<proteinExistence type="predicted"/>
<dbReference type="Proteomes" id="UP000291078">
    <property type="component" value="Unassembled WGS sequence"/>
</dbReference>
<reference evidence="1 2" key="1">
    <citation type="journal article" date="2015" name="Stand. Genomic Sci.">
        <title>Genomic Encyclopedia of Bacterial and Archaeal Type Strains, Phase III: the genomes of soil and plant-associated and newly described type strains.</title>
        <authorList>
            <person name="Whitman W.B."/>
            <person name="Woyke T."/>
            <person name="Klenk H.P."/>
            <person name="Zhou Y."/>
            <person name="Lilburn T.G."/>
            <person name="Beck B.J."/>
            <person name="De Vos P."/>
            <person name="Vandamme P."/>
            <person name="Eisen J.A."/>
            <person name="Garrity G."/>
            <person name="Hugenholtz P."/>
            <person name="Kyrpides N.C."/>
        </authorList>
    </citation>
    <scope>NUCLEOTIDE SEQUENCE [LARGE SCALE GENOMIC DNA]</scope>
    <source>
        <strain evidence="1 2">ASC-9842</strain>
    </source>
</reference>
<keyword evidence="2" id="KW-1185">Reference proteome</keyword>
<name>A0A4Q7R7V5_9BURK</name>
<evidence type="ECO:0000313" key="2">
    <source>
        <dbReference type="Proteomes" id="UP000291078"/>
    </source>
</evidence>
<dbReference type="AlphaFoldDB" id="A0A4Q7R7V5"/>
<dbReference type="EMBL" id="SGXM01000015">
    <property type="protein sequence ID" value="RZT28846.1"/>
    <property type="molecule type" value="Genomic_DNA"/>
</dbReference>
<organism evidence="1 2">
    <name type="scientific">Cupriavidus agavae</name>
    <dbReference type="NCBI Taxonomy" id="1001822"/>
    <lineage>
        <taxon>Bacteria</taxon>
        <taxon>Pseudomonadati</taxon>
        <taxon>Pseudomonadota</taxon>
        <taxon>Betaproteobacteria</taxon>
        <taxon>Burkholderiales</taxon>
        <taxon>Burkholderiaceae</taxon>
        <taxon>Cupriavidus</taxon>
    </lineage>
</organism>